<organism evidence="2 3">
    <name type="scientific">Hartmannibacter diazotrophicus</name>
    <dbReference type="NCBI Taxonomy" id="1482074"/>
    <lineage>
        <taxon>Bacteria</taxon>
        <taxon>Pseudomonadati</taxon>
        <taxon>Pseudomonadota</taxon>
        <taxon>Alphaproteobacteria</taxon>
        <taxon>Hyphomicrobiales</taxon>
        <taxon>Pleomorphomonadaceae</taxon>
        <taxon>Hartmannibacter</taxon>
    </lineage>
</organism>
<reference evidence="3" key="1">
    <citation type="submission" date="2017-09" db="EMBL/GenBank/DDBJ databases">
        <title>Genome sequence of Nannocystis excedens DSM 71.</title>
        <authorList>
            <person name="Blom J."/>
        </authorList>
    </citation>
    <scope>NUCLEOTIDE SEQUENCE [LARGE SCALE GENOMIC DNA]</scope>
    <source>
        <strain evidence="3">type strain: E19</strain>
    </source>
</reference>
<dbReference type="SUPFAM" id="SSF109709">
    <property type="entry name" value="KorB DNA-binding domain-like"/>
    <property type="match status" value="1"/>
</dbReference>
<dbReference type="InterPro" id="IPR036086">
    <property type="entry name" value="ParB/Sulfiredoxin_sf"/>
</dbReference>
<dbReference type="AlphaFoldDB" id="A0A2C9D2B9"/>
<dbReference type="PANTHER" id="PTHR33375">
    <property type="entry name" value="CHROMOSOME-PARTITIONING PROTEIN PARB-RELATED"/>
    <property type="match status" value="1"/>
</dbReference>
<dbReference type="InterPro" id="IPR041468">
    <property type="entry name" value="HTH_ParB/Spo0J"/>
</dbReference>
<dbReference type="SUPFAM" id="SSF110849">
    <property type="entry name" value="ParB/Sulfiredoxin"/>
    <property type="match status" value="1"/>
</dbReference>
<dbReference type="KEGG" id="hdi:HDIA_0757"/>
<proteinExistence type="predicted"/>
<evidence type="ECO:0000313" key="2">
    <source>
        <dbReference type="EMBL" id="SON54298.1"/>
    </source>
</evidence>
<dbReference type="PANTHER" id="PTHR33375:SF1">
    <property type="entry name" value="CHROMOSOME-PARTITIONING PROTEIN PARB-RELATED"/>
    <property type="match status" value="1"/>
</dbReference>
<dbReference type="EMBL" id="LT960614">
    <property type="protein sequence ID" value="SON54298.1"/>
    <property type="molecule type" value="Genomic_DNA"/>
</dbReference>
<dbReference type="InterPro" id="IPR050336">
    <property type="entry name" value="Chromosome_partition/occlusion"/>
</dbReference>
<protein>
    <submittedName>
        <fullName evidence="2">Plasmid partitioning protein</fullName>
    </submittedName>
</protein>
<accession>A0A2C9D2B9</accession>
<dbReference type="Gene3D" id="3.90.1530.30">
    <property type="match status" value="1"/>
</dbReference>
<dbReference type="Proteomes" id="UP000223606">
    <property type="component" value="Chromosome 1"/>
</dbReference>
<name>A0A2C9D2B9_9HYPH</name>
<sequence>MAKQGGIKDVAVGRSDFYQMDPADLHIKDGWNCRNLDTVEARASLDSLALSIAEVGVKQALTVCWEDGKAFVTDGHRRLLATRLAMERGAEIRSIPVQTEGRFSSEADRVFSMVVRNSGEPLLPIEMARVFKRLIDFGWTESEIASKAGLNRQYVVSLLQLQAAPSQVTDLVDKGEVAATLAVSVMKANKGDMTATAETLNKAVETAKAAGKARATAKHVETTDRKPKGPGKVATFLLANSSVDTGDDESAVYLRMDIARYREFCAMLDIDERLPSDGDEM</sequence>
<feature type="domain" description="ParB/Spo0J HTH" evidence="1">
    <location>
        <begin position="121"/>
        <end position="203"/>
    </location>
</feature>
<dbReference type="Gene3D" id="1.10.10.2830">
    <property type="match status" value="1"/>
</dbReference>
<dbReference type="OrthoDB" id="9813122at2"/>
<keyword evidence="3" id="KW-1185">Reference proteome</keyword>
<dbReference type="RefSeq" id="WP_099554497.1">
    <property type="nucleotide sequence ID" value="NZ_LT960614.1"/>
</dbReference>
<dbReference type="GO" id="GO:0007059">
    <property type="term" value="P:chromosome segregation"/>
    <property type="evidence" value="ECO:0007669"/>
    <property type="project" value="TreeGrafter"/>
</dbReference>
<evidence type="ECO:0000313" key="3">
    <source>
        <dbReference type="Proteomes" id="UP000223606"/>
    </source>
</evidence>
<gene>
    <name evidence="2" type="ORF">HDIA_0757</name>
</gene>
<evidence type="ECO:0000259" key="1">
    <source>
        <dbReference type="Pfam" id="PF17762"/>
    </source>
</evidence>
<dbReference type="GO" id="GO:0005694">
    <property type="term" value="C:chromosome"/>
    <property type="evidence" value="ECO:0007669"/>
    <property type="project" value="TreeGrafter"/>
</dbReference>
<dbReference type="Pfam" id="PF17762">
    <property type="entry name" value="HTH_ParB"/>
    <property type="match status" value="1"/>
</dbReference>